<feature type="binding site" evidence="4">
    <location>
        <position position="91"/>
    </location>
    <ligand>
        <name>Mg(2+)</name>
        <dbReference type="ChEBI" id="CHEBI:18420"/>
        <label>1</label>
    </ligand>
</feature>
<comment type="cofactor">
    <cofactor evidence="4">
        <name>Mg(2+)</name>
        <dbReference type="ChEBI" id="CHEBI:18420"/>
    </cofactor>
    <text evidence="4">Binds 2 magnesium ions per monomer.</text>
</comment>
<dbReference type="GO" id="GO:0004048">
    <property type="term" value="F:anthranilate phosphoribosyltransferase activity"/>
    <property type="evidence" value="ECO:0007669"/>
    <property type="project" value="UniProtKB-UniRule"/>
</dbReference>
<keyword evidence="4" id="KW-0460">Magnesium</keyword>
<feature type="binding site" evidence="4">
    <location>
        <position position="79"/>
    </location>
    <ligand>
        <name>anthranilate</name>
        <dbReference type="ChEBI" id="CHEBI:16567"/>
        <label>1</label>
    </ligand>
</feature>
<comment type="caution">
    <text evidence="4">Lacks conserved residue(s) required for the propagation of feature annotation.</text>
</comment>
<dbReference type="InterPro" id="IPR035902">
    <property type="entry name" value="Nuc_phospho_transferase"/>
</dbReference>
<evidence type="ECO:0000259" key="6">
    <source>
        <dbReference type="Pfam" id="PF02885"/>
    </source>
</evidence>
<comment type="similarity">
    <text evidence="4">Belongs to the anthranilate phosphoribosyltransferase family.</text>
</comment>
<feature type="binding site" evidence="4">
    <location>
        <position position="165"/>
    </location>
    <ligand>
        <name>anthranilate</name>
        <dbReference type="ChEBI" id="CHEBI:16567"/>
        <label>2</label>
    </ligand>
</feature>
<dbReference type="Proteomes" id="UP000294349">
    <property type="component" value="Chromosome"/>
</dbReference>
<protein>
    <recommendedName>
        <fullName evidence="4">Anthranilate phosphoribosyltransferase</fullName>
        <ecNumber evidence="4">2.4.2.18</ecNumber>
    </recommendedName>
</protein>
<dbReference type="Pfam" id="PF00591">
    <property type="entry name" value="Glycos_transf_3"/>
    <property type="match status" value="1"/>
</dbReference>
<dbReference type="EC" id="2.4.2.18" evidence="4"/>
<feature type="binding site" evidence="4">
    <location>
        <position position="224"/>
    </location>
    <ligand>
        <name>Mg(2+)</name>
        <dbReference type="ChEBI" id="CHEBI:18420"/>
        <label>1</label>
    </ligand>
</feature>
<dbReference type="GO" id="GO:0005829">
    <property type="term" value="C:cytosol"/>
    <property type="evidence" value="ECO:0007669"/>
    <property type="project" value="TreeGrafter"/>
</dbReference>
<dbReference type="PANTHER" id="PTHR43285">
    <property type="entry name" value="ANTHRANILATE PHOSPHORIBOSYLTRANSFERASE"/>
    <property type="match status" value="1"/>
</dbReference>
<dbReference type="EMBL" id="LR217717">
    <property type="protein sequence ID" value="VFP83669.1"/>
    <property type="molecule type" value="Genomic_DNA"/>
</dbReference>
<feature type="binding site" evidence="4">
    <location>
        <position position="224"/>
    </location>
    <ligand>
        <name>Mg(2+)</name>
        <dbReference type="ChEBI" id="CHEBI:18420"/>
        <label>2</label>
    </ligand>
</feature>
<evidence type="ECO:0000256" key="2">
    <source>
        <dbReference type="ARBA" id="ARBA00022679"/>
    </source>
</evidence>
<feature type="binding site" evidence="4">
    <location>
        <position position="223"/>
    </location>
    <ligand>
        <name>Mg(2+)</name>
        <dbReference type="ChEBI" id="CHEBI:18420"/>
        <label>2</label>
    </ligand>
</feature>
<comment type="function">
    <text evidence="4">Catalyzes the transfer of the phosphoribosyl group of 5-phosphorylribose-1-pyrophosphate (PRPP) to anthranilate to yield N-(5'-phosphoribosyl)-anthranilate (PRA).</text>
</comment>
<dbReference type="UniPathway" id="UPA00035">
    <property type="reaction ID" value="UER00041"/>
</dbReference>
<dbReference type="NCBIfam" id="TIGR01245">
    <property type="entry name" value="trpD"/>
    <property type="match status" value="1"/>
</dbReference>
<feature type="binding site" evidence="4">
    <location>
        <begin position="89"/>
        <end position="92"/>
    </location>
    <ligand>
        <name>5-phospho-alpha-D-ribose 1-diphosphate</name>
        <dbReference type="ChEBI" id="CHEBI:58017"/>
    </ligand>
</feature>
<keyword evidence="4" id="KW-0057">Aromatic amino acid biosynthesis</keyword>
<dbReference type="Pfam" id="PF02885">
    <property type="entry name" value="Glycos_trans_3N"/>
    <property type="match status" value="1"/>
</dbReference>
<keyword evidence="4" id="KW-0479">Metal-binding</keyword>
<feature type="domain" description="Glycosyl transferase family 3 N-terminal" evidence="6">
    <location>
        <begin position="2"/>
        <end position="62"/>
    </location>
</feature>
<dbReference type="InterPro" id="IPR017459">
    <property type="entry name" value="Glycosyl_Trfase_fam3_N_dom"/>
</dbReference>
<proteinExistence type="inferred from homology"/>
<dbReference type="Gene3D" id="1.20.970.10">
    <property type="entry name" value="Transferase, Pyrimidine Nucleoside Phosphorylase, Chain C"/>
    <property type="match status" value="1"/>
</dbReference>
<feature type="binding site" evidence="4">
    <location>
        <position position="79"/>
    </location>
    <ligand>
        <name>5-phospho-alpha-D-ribose 1-diphosphate</name>
        <dbReference type="ChEBI" id="CHEBI:58017"/>
    </ligand>
</feature>
<dbReference type="InterPro" id="IPR036320">
    <property type="entry name" value="Glycosyl_Trfase_fam3_N_dom_sf"/>
</dbReference>
<comment type="subunit">
    <text evidence="4">Homodimer.</text>
</comment>
<evidence type="ECO:0000313" key="7">
    <source>
        <dbReference type="EMBL" id="VFP83669.1"/>
    </source>
</evidence>
<reference evidence="7 8" key="1">
    <citation type="submission" date="2019-02" db="EMBL/GenBank/DDBJ databases">
        <authorList>
            <person name="Manzano-Marin A."/>
            <person name="Manzano-Marin A."/>
        </authorList>
    </citation>
    <scope>NUCLEOTIDE SEQUENCE [LARGE SCALE GENOMIC DNA]</scope>
    <source>
        <strain evidence="7 8">BuCilaricifoliae</strain>
    </source>
</reference>
<gene>
    <name evidence="4 7" type="primary">trpD</name>
    <name evidence="7" type="ORF">BUCILAFE3058_185</name>
</gene>
<evidence type="ECO:0000256" key="3">
    <source>
        <dbReference type="ARBA" id="ARBA00022822"/>
    </source>
</evidence>
<dbReference type="SUPFAM" id="SSF52418">
    <property type="entry name" value="Nucleoside phosphorylase/phosphoribosyltransferase catalytic domain"/>
    <property type="match status" value="1"/>
</dbReference>
<dbReference type="InterPro" id="IPR000312">
    <property type="entry name" value="Glycosyl_Trfase_fam3"/>
</dbReference>
<accession>A0A451DBD5</accession>
<dbReference type="GO" id="GO:0000287">
    <property type="term" value="F:magnesium ion binding"/>
    <property type="evidence" value="ECO:0007669"/>
    <property type="project" value="UniProtKB-UniRule"/>
</dbReference>
<organism evidence="7 8">
    <name type="scientific">Buchnera aphidicola</name>
    <name type="common">Cinara laricifoliae</name>
    <dbReference type="NCBI Taxonomy" id="2518977"/>
    <lineage>
        <taxon>Bacteria</taxon>
        <taxon>Pseudomonadati</taxon>
        <taxon>Pseudomonadota</taxon>
        <taxon>Gammaproteobacteria</taxon>
        <taxon>Enterobacterales</taxon>
        <taxon>Erwiniaceae</taxon>
        <taxon>Buchnera</taxon>
    </lineage>
</organism>
<keyword evidence="4" id="KW-0028">Amino-acid biosynthesis</keyword>
<dbReference type="AlphaFoldDB" id="A0A451DBD5"/>
<evidence type="ECO:0000259" key="5">
    <source>
        <dbReference type="Pfam" id="PF00591"/>
    </source>
</evidence>
<feature type="binding site" evidence="4">
    <location>
        <position position="119"/>
    </location>
    <ligand>
        <name>5-phospho-alpha-D-ribose 1-diphosphate</name>
        <dbReference type="ChEBI" id="CHEBI:58017"/>
    </ligand>
</feature>
<comment type="pathway">
    <text evidence="4">Amino-acid biosynthesis; L-tryptophan biosynthesis; L-tryptophan from chorismate: step 2/5.</text>
</comment>
<evidence type="ECO:0000256" key="1">
    <source>
        <dbReference type="ARBA" id="ARBA00022676"/>
    </source>
</evidence>
<keyword evidence="1 4" id="KW-0328">Glycosyltransferase</keyword>
<feature type="binding site" evidence="4">
    <location>
        <position position="110"/>
    </location>
    <ligand>
        <name>anthranilate</name>
        <dbReference type="ChEBI" id="CHEBI:16567"/>
        <label>1</label>
    </ligand>
</feature>
<feature type="binding site" evidence="4">
    <location>
        <position position="87"/>
    </location>
    <ligand>
        <name>5-phospho-alpha-D-ribose 1-diphosphate</name>
        <dbReference type="ChEBI" id="CHEBI:58017"/>
    </ligand>
</feature>
<dbReference type="HAMAP" id="MF_00211">
    <property type="entry name" value="TrpD"/>
    <property type="match status" value="1"/>
</dbReference>
<dbReference type="PANTHER" id="PTHR43285:SF2">
    <property type="entry name" value="ANTHRANILATE PHOSPHORIBOSYLTRANSFERASE"/>
    <property type="match status" value="1"/>
</dbReference>
<feature type="binding site" evidence="4">
    <location>
        <begin position="82"/>
        <end position="83"/>
    </location>
    <ligand>
        <name>5-phospho-alpha-D-ribose 1-diphosphate</name>
        <dbReference type="ChEBI" id="CHEBI:58017"/>
    </ligand>
</feature>
<dbReference type="SUPFAM" id="SSF47648">
    <property type="entry name" value="Nucleoside phosphorylase/phosphoribosyltransferase N-terminal domain"/>
    <property type="match status" value="1"/>
</dbReference>
<dbReference type="GO" id="GO:0000162">
    <property type="term" value="P:L-tryptophan biosynthetic process"/>
    <property type="evidence" value="ECO:0007669"/>
    <property type="project" value="UniProtKB-UniRule"/>
</dbReference>
<dbReference type="OrthoDB" id="9806430at2"/>
<evidence type="ECO:0000313" key="8">
    <source>
        <dbReference type="Proteomes" id="UP000294349"/>
    </source>
</evidence>
<dbReference type="Gene3D" id="3.40.1030.10">
    <property type="entry name" value="Nucleoside phosphorylase/phosphoribosyltransferase catalytic domain"/>
    <property type="match status" value="1"/>
</dbReference>
<sequence>MKKILKKIYNGTYLNELESYTLFKSIFNKEINDMQIASILAILSSRTETYEEIIGARTFLAQHIQSFPKSNNIISDIVGTGGDQQNSFNISTVSAIVAACYGIKIAKICNIGSSSQLGSANLLQQLNININITPEQSRQCLDEMNICFLLANKYLGIFNTVSKIRSSLQIKTIFNILGPLLNPAQPTHALIGVYKPQLMLIYAKILSRLPYKRVIIVHSGGIDEATLHSNTTVVELKNKKIKKYILSPEDFGLKKHHKIYITKKSKIENYLETIKLFKGQGEPIYTQTIAINVSLLMKVLGNNDIRKNTLDILNFINTGQVYKFVVKLSQLCKLFN</sequence>
<dbReference type="RefSeq" id="WP_154061525.1">
    <property type="nucleotide sequence ID" value="NZ_LR217717.1"/>
</dbReference>
<keyword evidence="2 4" id="KW-0808">Transferase</keyword>
<name>A0A451DBD5_9GAMM</name>
<comment type="catalytic activity">
    <reaction evidence="4">
        <text>N-(5-phospho-beta-D-ribosyl)anthranilate + diphosphate = 5-phospho-alpha-D-ribose 1-diphosphate + anthranilate</text>
        <dbReference type="Rhea" id="RHEA:11768"/>
        <dbReference type="ChEBI" id="CHEBI:16567"/>
        <dbReference type="ChEBI" id="CHEBI:18277"/>
        <dbReference type="ChEBI" id="CHEBI:33019"/>
        <dbReference type="ChEBI" id="CHEBI:58017"/>
        <dbReference type="EC" id="2.4.2.18"/>
    </reaction>
</comment>
<feature type="binding site" evidence="4">
    <location>
        <begin position="107"/>
        <end position="115"/>
    </location>
    <ligand>
        <name>5-phospho-alpha-D-ribose 1-diphosphate</name>
        <dbReference type="ChEBI" id="CHEBI:58017"/>
    </ligand>
</feature>
<keyword evidence="3 4" id="KW-0822">Tryptophan biosynthesis</keyword>
<dbReference type="InterPro" id="IPR005940">
    <property type="entry name" value="Anthranilate_Pribosyl_Tfrase"/>
</dbReference>
<evidence type="ECO:0000256" key="4">
    <source>
        <dbReference type="HAMAP-Rule" id="MF_00211"/>
    </source>
</evidence>
<feature type="domain" description="Glycosyl transferase family 3" evidence="5">
    <location>
        <begin position="73"/>
        <end position="320"/>
    </location>
</feature>